<name>A0A397VUM9_9GLOM</name>
<dbReference type="AlphaFoldDB" id="A0A397VUM9"/>
<protein>
    <submittedName>
        <fullName evidence="1">Uncharacterized protein</fullName>
    </submittedName>
</protein>
<reference evidence="1 2" key="1">
    <citation type="submission" date="2018-06" db="EMBL/GenBank/DDBJ databases">
        <title>Comparative genomics reveals the genomic features of Rhizophagus irregularis, R. cerebriforme, R. diaphanum and Gigaspora rosea, and their symbiotic lifestyle signature.</title>
        <authorList>
            <person name="Morin E."/>
            <person name="San Clemente H."/>
            <person name="Chen E.C.H."/>
            <person name="De La Providencia I."/>
            <person name="Hainaut M."/>
            <person name="Kuo A."/>
            <person name="Kohler A."/>
            <person name="Murat C."/>
            <person name="Tang N."/>
            <person name="Roy S."/>
            <person name="Loubradou J."/>
            <person name="Henrissat B."/>
            <person name="Grigoriev I.V."/>
            <person name="Corradi N."/>
            <person name="Roux C."/>
            <person name="Martin F.M."/>
        </authorList>
    </citation>
    <scope>NUCLEOTIDE SEQUENCE [LARGE SCALE GENOMIC DNA]</scope>
    <source>
        <strain evidence="1 2">DAOM 194757</strain>
    </source>
</reference>
<gene>
    <name evidence="1" type="ORF">C2G38_2165890</name>
</gene>
<proteinExistence type="predicted"/>
<dbReference type="EMBL" id="QKWP01000174">
    <property type="protein sequence ID" value="RIB25452.1"/>
    <property type="molecule type" value="Genomic_DNA"/>
</dbReference>
<keyword evidence="2" id="KW-1185">Reference proteome</keyword>
<comment type="caution">
    <text evidence="1">The sequence shown here is derived from an EMBL/GenBank/DDBJ whole genome shotgun (WGS) entry which is preliminary data.</text>
</comment>
<evidence type="ECO:0000313" key="2">
    <source>
        <dbReference type="Proteomes" id="UP000266673"/>
    </source>
</evidence>
<evidence type="ECO:0000313" key="1">
    <source>
        <dbReference type="EMBL" id="RIB25452.1"/>
    </source>
</evidence>
<dbReference type="Proteomes" id="UP000266673">
    <property type="component" value="Unassembled WGS sequence"/>
</dbReference>
<accession>A0A397VUM9</accession>
<sequence>MRFPFSKSLDEWTWDNVVKSTNKLFEELRGHWRSLGKQKSLNHNNNNNDN</sequence>
<organism evidence="1 2">
    <name type="scientific">Gigaspora rosea</name>
    <dbReference type="NCBI Taxonomy" id="44941"/>
    <lineage>
        <taxon>Eukaryota</taxon>
        <taxon>Fungi</taxon>
        <taxon>Fungi incertae sedis</taxon>
        <taxon>Mucoromycota</taxon>
        <taxon>Glomeromycotina</taxon>
        <taxon>Glomeromycetes</taxon>
        <taxon>Diversisporales</taxon>
        <taxon>Gigasporaceae</taxon>
        <taxon>Gigaspora</taxon>
    </lineage>
</organism>